<dbReference type="Gene3D" id="3.90.550.10">
    <property type="entry name" value="Spore Coat Polysaccharide Biosynthesis Protein SpsA, Chain A"/>
    <property type="match status" value="1"/>
</dbReference>
<comment type="caution">
    <text evidence="3">The sequence shown here is derived from an EMBL/GenBank/DDBJ whole genome shotgun (WGS) entry which is preliminary data.</text>
</comment>
<gene>
    <name evidence="3" type="ORF">P7D36_08375</name>
    <name evidence="2" type="ORF">P7D39_06260</name>
</gene>
<dbReference type="AlphaFoldDB" id="A0AAP5NMQ7"/>
<dbReference type="EC" id="2.4.-.-" evidence="3"/>
<dbReference type="InterPro" id="IPR001173">
    <property type="entry name" value="Glyco_trans_2-like"/>
</dbReference>
<dbReference type="EMBL" id="JARPYR010000010">
    <property type="protein sequence ID" value="MDT2596627.1"/>
    <property type="molecule type" value="Genomic_DNA"/>
</dbReference>
<evidence type="ECO:0000313" key="4">
    <source>
        <dbReference type="Proteomes" id="UP001245561"/>
    </source>
</evidence>
<dbReference type="Proteomes" id="UP001245561">
    <property type="component" value="Unassembled WGS sequence"/>
</dbReference>
<proteinExistence type="predicted"/>
<dbReference type="InterPro" id="IPR029044">
    <property type="entry name" value="Nucleotide-diphossugar_trans"/>
</dbReference>
<evidence type="ECO:0000313" key="3">
    <source>
        <dbReference type="EMBL" id="MDT2637522.1"/>
    </source>
</evidence>
<accession>A0AAP5NMQ7</accession>
<keyword evidence="3" id="KW-0808">Transferase</keyword>
<dbReference type="Proteomes" id="UP001256547">
    <property type="component" value="Unassembled WGS sequence"/>
</dbReference>
<dbReference type="SUPFAM" id="SSF53448">
    <property type="entry name" value="Nucleotide-diphospho-sugar transferases"/>
    <property type="match status" value="1"/>
</dbReference>
<evidence type="ECO:0000313" key="2">
    <source>
        <dbReference type="EMBL" id="MDT2596627.1"/>
    </source>
</evidence>
<feature type="domain" description="Glycosyltransferase 2-like" evidence="1">
    <location>
        <begin position="26"/>
        <end position="167"/>
    </location>
</feature>
<reference evidence="3 5" key="1">
    <citation type="submission" date="2023-03" db="EMBL/GenBank/DDBJ databases">
        <authorList>
            <person name="Shen W."/>
            <person name="Cai J."/>
        </authorList>
    </citation>
    <scope>NUCLEOTIDE SEQUENCE</scope>
    <source>
        <strain evidence="3">P55-2</strain>
        <strain evidence="2 5">P72-2</strain>
    </source>
</reference>
<evidence type="ECO:0000259" key="1">
    <source>
        <dbReference type="Pfam" id="PF00535"/>
    </source>
</evidence>
<dbReference type="GO" id="GO:0016757">
    <property type="term" value="F:glycosyltransferase activity"/>
    <property type="evidence" value="ECO:0007669"/>
    <property type="project" value="UniProtKB-KW"/>
</dbReference>
<keyword evidence="5" id="KW-1185">Reference proteome</keyword>
<keyword evidence="3" id="KW-0328">Glycosyltransferase</keyword>
<protein>
    <submittedName>
        <fullName evidence="3">Glycosyltransferase</fullName>
        <ecNumber evidence="3">2.4.-.-</ecNumber>
    </submittedName>
</protein>
<dbReference type="RefSeq" id="WP_137603910.1">
    <property type="nucleotide sequence ID" value="NZ_JARPYR010000010.1"/>
</dbReference>
<evidence type="ECO:0000313" key="5">
    <source>
        <dbReference type="Proteomes" id="UP001256547"/>
    </source>
</evidence>
<name>A0AAP5NMQ7_9ENTE</name>
<dbReference type="EMBL" id="JARPYT010000011">
    <property type="protein sequence ID" value="MDT2637522.1"/>
    <property type="molecule type" value="Genomic_DNA"/>
</dbReference>
<dbReference type="Pfam" id="PF00535">
    <property type="entry name" value="Glycos_transf_2"/>
    <property type="match status" value="1"/>
</dbReference>
<organism evidence="3 4">
    <name type="scientific">Enterococcus dongliensis</name>
    <dbReference type="NCBI Taxonomy" id="2559925"/>
    <lineage>
        <taxon>Bacteria</taxon>
        <taxon>Bacillati</taxon>
        <taxon>Bacillota</taxon>
        <taxon>Bacilli</taxon>
        <taxon>Lactobacillales</taxon>
        <taxon>Enterococcaceae</taxon>
        <taxon>Enterococcus</taxon>
    </lineage>
</organism>
<sequence>MLYIGIVLYNSLIEHSKILTTDINGIDCTIIFSDNSDIETIRRKNQRYAEANAIQYKNNNGNIGLSRAYNSILKQLPKDNKEDYLMWLDDDTEISNKFIRELILAIKDGYDVIMPKIVGQEGIIYSPNEYGYLKNRLILNKKRADLINFNRINAINSCLTVRLQLYKEMVYNEQLFLDQVDQLFFDNIRKLDLQYKVLASHVNQNFSQRNEIIGSSYLARFIIRKKDILTYGRLSPVNNIFLSRIKILMLSIKFTMKTKDFSYLKEGIK</sequence>